<name>A0A5D2QNP2_GOSTO</name>
<dbReference type="EMBL" id="CM017614">
    <property type="protein sequence ID" value="TYI30237.1"/>
    <property type="molecule type" value="Genomic_DNA"/>
</dbReference>
<keyword evidence="2" id="KW-1185">Reference proteome</keyword>
<accession>A0A5D2QNP2</accession>
<evidence type="ECO:0000313" key="1">
    <source>
        <dbReference type="EMBL" id="TYI30237.1"/>
    </source>
</evidence>
<sequence length="88" mass="10441">MTTNRKERTEINRQIQLPLEWEGRKLDSLADERRGWKNLQARFVFLQIGGPFKALTPISNQIAVRWDVTTTFLLIPSVEFIKIYIYIF</sequence>
<proteinExistence type="predicted"/>
<dbReference type="Proteomes" id="UP000322667">
    <property type="component" value="Chromosome A05"/>
</dbReference>
<protein>
    <submittedName>
        <fullName evidence="1">Uncharacterized protein</fullName>
    </submittedName>
</protein>
<organism evidence="1 2">
    <name type="scientific">Gossypium tomentosum</name>
    <name type="common">Hawaiian cotton</name>
    <name type="synonym">Gossypium sandvicense</name>
    <dbReference type="NCBI Taxonomy" id="34277"/>
    <lineage>
        <taxon>Eukaryota</taxon>
        <taxon>Viridiplantae</taxon>
        <taxon>Streptophyta</taxon>
        <taxon>Embryophyta</taxon>
        <taxon>Tracheophyta</taxon>
        <taxon>Spermatophyta</taxon>
        <taxon>Magnoliopsida</taxon>
        <taxon>eudicotyledons</taxon>
        <taxon>Gunneridae</taxon>
        <taxon>Pentapetalae</taxon>
        <taxon>rosids</taxon>
        <taxon>malvids</taxon>
        <taxon>Malvales</taxon>
        <taxon>Malvaceae</taxon>
        <taxon>Malvoideae</taxon>
        <taxon>Gossypium</taxon>
    </lineage>
</organism>
<gene>
    <name evidence="1" type="ORF">ES332_A05G371800v1</name>
</gene>
<reference evidence="1 2" key="1">
    <citation type="submission" date="2019-07" db="EMBL/GenBank/DDBJ databases">
        <title>WGS assembly of Gossypium tomentosum.</title>
        <authorList>
            <person name="Chen Z.J."/>
            <person name="Sreedasyam A."/>
            <person name="Ando A."/>
            <person name="Song Q."/>
            <person name="De L."/>
            <person name="Hulse-Kemp A."/>
            <person name="Ding M."/>
            <person name="Ye W."/>
            <person name="Kirkbride R."/>
            <person name="Jenkins J."/>
            <person name="Plott C."/>
            <person name="Lovell J."/>
            <person name="Lin Y.-M."/>
            <person name="Vaughn R."/>
            <person name="Liu B."/>
            <person name="Li W."/>
            <person name="Simpson S."/>
            <person name="Scheffler B."/>
            <person name="Saski C."/>
            <person name="Grover C."/>
            <person name="Hu G."/>
            <person name="Conover J."/>
            <person name="Carlson J."/>
            <person name="Shu S."/>
            <person name="Boston L."/>
            <person name="Williams M."/>
            <person name="Peterson D."/>
            <person name="Mcgee K."/>
            <person name="Jones D."/>
            <person name="Wendel J."/>
            <person name="Stelly D."/>
            <person name="Grimwood J."/>
            <person name="Schmutz J."/>
        </authorList>
    </citation>
    <scope>NUCLEOTIDE SEQUENCE [LARGE SCALE GENOMIC DNA]</scope>
    <source>
        <strain evidence="1">7179.01</strain>
    </source>
</reference>
<dbReference type="AlphaFoldDB" id="A0A5D2QNP2"/>
<evidence type="ECO:0000313" key="2">
    <source>
        <dbReference type="Proteomes" id="UP000322667"/>
    </source>
</evidence>